<evidence type="ECO:0000313" key="2">
    <source>
        <dbReference type="EMBL" id="SIO19322.1"/>
    </source>
</evidence>
<dbReference type="PANTHER" id="PTHR43760">
    <property type="entry name" value="ENDORIBONUCLEASE-RELATED"/>
    <property type="match status" value="1"/>
</dbReference>
<dbReference type="AlphaFoldDB" id="A0A1N6HHU0"/>
<dbReference type="InterPro" id="IPR006175">
    <property type="entry name" value="YjgF/YER057c/UK114"/>
</dbReference>
<dbReference type="EMBL" id="FSRM01000001">
    <property type="protein sequence ID" value="SIO19322.1"/>
    <property type="molecule type" value="Genomic_DNA"/>
</dbReference>
<dbReference type="PANTHER" id="PTHR43760:SF1">
    <property type="entry name" value="ENDORIBONUCLEASE L-PSP_CHORISMATE MUTASE-LIKE DOMAIN-CONTAINING PROTEIN"/>
    <property type="match status" value="1"/>
</dbReference>
<evidence type="ECO:0000313" key="3">
    <source>
        <dbReference type="Proteomes" id="UP000184693"/>
    </source>
</evidence>
<protein>
    <submittedName>
        <fullName evidence="2">Enamine deaminase RidA, house cleaning of reactive enamine intermediates, YjgF/YER057c/UK114 family</fullName>
    </submittedName>
</protein>
<dbReference type="InterPro" id="IPR013813">
    <property type="entry name" value="Endoribo_LPSP/chorism_mut-like"/>
</dbReference>
<dbReference type="CDD" id="cd02199">
    <property type="entry name" value="YjgF_YER057c_UK114_like_1"/>
    <property type="match status" value="1"/>
</dbReference>
<organism evidence="2 3">
    <name type="scientific">Paraburkholderia phenazinium</name>
    <dbReference type="NCBI Taxonomy" id="60549"/>
    <lineage>
        <taxon>Bacteria</taxon>
        <taxon>Pseudomonadati</taxon>
        <taxon>Pseudomonadota</taxon>
        <taxon>Betaproteobacteria</taxon>
        <taxon>Burkholderiales</taxon>
        <taxon>Burkholderiaceae</taxon>
        <taxon>Paraburkholderia</taxon>
    </lineage>
</organism>
<name>A0A1N6HHU0_9BURK</name>
<dbReference type="OrthoDB" id="8587942at2"/>
<dbReference type="InterPro" id="IPR035959">
    <property type="entry name" value="RutC-like_sf"/>
</dbReference>
<reference evidence="2 3" key="1">
    <citation type="submission" date="2016-11" db="EMBL/GenBank/DDBJ databases">
        <authorList>
            <person name="Jaros S."/>
            <person name="Januszkiewicz K."/>
            <person name="Wedrychowicz H."/>
        </authorList>
    </citation>
    <scope>NUCLEOTIDE SEQUENCE [LARGE SCALE GENOMIC DNA]</scope>
    <source>
        <strain evidence="2 3">GAS86</strain>
    </source>
</reference>
<dbReference type="RefSeq" id="WP_083611442.1">
    <property type="nucleotide sequence ID" value="NZ_FSRM01000001.1"/>
</dbReference>
<dbReference type="Pfam" id="PF01042">
    <property type="entry name" value="Ribonuc_L-PSP"/>
    <property type="match status" value="1"/>
</dbReference>
<dbReference type="SUPFAM" id="SSF55298">
    <property type="entry name" value="YjgF-like"/>
    <property type="match status" value="1"/>
</dbReference>
<sequence>MTTVIADRLAQLGMTLPPPPSPRGVYVGVVIHDGIAYVSGQVSRVGDEIIAGPVDRTTPPELIRHAARTCVLRALAALAAALPSTTTVERILYLRGFVNAVPDFMNHSQVMDEASALLHEIFGESGRHARSALGVAGLPGGGLLEIELTVALARESVHAQEGAGNPSEAGPQHTDAHQRTP</sequence>
<dbReference type="Gene3D" id="3.30.1330.40">
    <property type="entry name" value="RutC-like"/>
    <property type="match status" value="1"/>
</dbReference>
<proteinExistence type="predicted"/>
<gene>
    <name evidence="2" type="ORF">SAMN05444168_3301</name>
</gene>
<feature type="region of interest" description="Disordered" evidence="1">
    <location>
        <begin position="157"/>
        <end position="181"/>
    </location>
</feature>
<evidence type="ECO:0000256" key="1">
    <source>
        <dbReference type="SAM" id="MobiDB-lite"/>
    </source>
</evidence>
<accession>A0A1N6HHU0</accession>
<dbReference type="Proteomes" id="UP000184693">
    <property type="component" value="Unassembled WGS sequence"/>
</dbReference>